<dbReference type="GO" id="GO:0016747">
    <property type="term" value="F:acyltransferase activity, transferring groups other than amino-acyl groups"/>
    <property type="evidence" value="ECO:0007669"/>
    <property type="project" value="UniProtKB-ARBA"/>
</dbReference>
<proteinExistence type="predicted"/>
<organism evidence="3 4">
    <name type="scientific">Urochloa decumbens</name>
    <dbReference type="NCBI Taxonomy" id="240449"/>
    <lineage>
        <taxon>Eukaryota</taxon>
        <taxon>Viridiplantae</taxon>
        <taxon>Streptophyta</taxon>
        <taxon>Embryophyta</taxon>
        <taxon>Tracheophyta</taxon>
        <taxon>Spermatophyta</taxon>
        <taxon>Magnoliopsida</taxon>
        <taxon>Liliopsida</taxon>
        <taxon>Poales</taxon>
        <taxon>Poaceae</taxon>
        <taxon>PACMAD clade</taxon>
        <taxon>Panicoideae</taxon>
        <taxon>Panicodae</taxon>
        <taxon>Paniceae</taxon>
        <taxon>Melinidinae</taxon>
        <taxon>Urochloa</taxon>
    </lineage>
</organism>
<reference evidence="4" key="1">
    <citation type="submission" date="2024-06" db="EMBL/GenBank/DDBJ databases">
        <authorList>
            <person name="Ryan C."/>
        </authorList>
    </citation>
    <scope>NUCLEOTIDE SEQUENCE [LARGE SCALE GENOMIC DNA]</scope>
</reference>
<name>A0ABC9DDG8_9POAL</name>
<dbReference type="Pfam" id="PF02458">
    <property type="entry name" value="Transferase"/>
    <property type="match status" value="1"/>
</dbReference>
<reference evidence="3 4" key="2">
    <citation type="submission" date="2024-10" db="EMBL/GenBank/DDBJ databases">
        <authorList>
            <person name="Ryan C."/>
        </authorList>
    </citation>
    <scope>NUCLEOTIDE SEQUENCE [LARGE SCALE GENOMIC DNA]</scope>
</reference>
<gene>
    <name evidence="3" type="ORF">URODEC1_LOCUS84078</name>
</gene>
<dbReference type="EMBL" id="OZ075143">
    <property type="protein sequence ID" value="CAL5036695.1"/>
    <property type="molecule type" value="Genomic_DNA"/>
</dbReference>
<dbReference type="InterPro" id="IPR023213">
    <property type="entry name" value="CAT-like_dom_sf"/>
</dbReference>
<keyword evidence="2" id="KW-0012">Acyltransferase</keyword>
<keyword evidence="1" id="KW-0808">Transferase</keyword>
<dbReference type="Gene3D" id="3.30.559.10">
    <property type="entry name" value="Chloramphenicol acetyltransferase-like domain"/>
    <property type="match status" value="2"/>
</dbReference>
<sequence>MRSRVRVLSVAHVLPAQEGFLPVDGHVKLSFMDALFIDRVPMQRLFFYEGPSIPPYPSLVRSLKSSLAAALAVFTPLAGKLSHRASTGDVFVDCSPAAVSPGVRFVEAEYAGSIDDMRRLAIGDEHNTEALALLGPELNARRLPAPVLAVQVTRPAIGVGDGRGRSAVVVAVSIHHAVADGHSVWQFMNAWSALSRDPAAGLVPPTFDRAAIPYPKADEVARKFLRTIAPALPVARSPSLSHTPPDLRRRTFLLRAGDIESVKRRIVAQSEAIGGGEQMDTRLPSTYVAVSSLVWTSIVRAKAMPPDMDDPAAAGDAEAYLLVPADLRRRLVGGAPAAVDERYFGNCVAPCFARAPAGDLRDERAGLARAAAAIGDAVRARLGDPLGGAERWLERFLAAPRERLTHMGSSNRFMAYEVDFGWGAPSRVELVSLFARELVLVLGAEEDGVQVTVALDHAHMEGFAANLLRETA</sequence>
<dbReference type="Proteomes" id="UP001497457">
    <property type="component" value="Chromosome 33rd"/>
</dbReference>
<keyword evidence="4" id="KW-1185">Reference proteome</keyword>
<evidence type="ECO:0000313" key="3">
    <source>
        <dbReference type="EMBL" id="CAL5036695.1"/>
    </source>
</evidence>
<evidence type="ECO:0000256" key="2">
    <source>
        <dbReference type="ARBA" id="ARBA00023315"/>
    </source>
</evidence>
<protein>
    <submittedName>
        <fullName evidence="3">Uncharacterized protein</fullName>
    </submittedName>
</protein>
<dbReference type="PANTHER" id="PTHR31625">
    <property type="match status" value="1"/>
</dbReference>
<evidence type="ECO:0000313" key="4">
    <source>
        <dbReference type="Proteomes" id="UP001497457"/>
    </source>
</evidence>
<accession>A0ABC9DDG8</accession>
<evidence type="ECO:0000256" key="1">
    <source>
        <dbReference type="ARBA" id="ARBA00022679"/>
    </source>
</evidence>
<dbReference type="InterPro" id="IPR051504">
    <property type="entry name" value="Plant_metabolite_acyltrans"/>
</dbReference>
<dbReference type="AlphaFoldDB" id="A0ABC9DDG8"/>